<evidence type="ECO:0000256" key="3">
    <source>
        <dbReference type="ARBA" id="ARBA00022461"/>
    </source>
</evidence>
<dbReference type="PANTHER" id="PTHR11690:SF248">
    <property type="entry name" value="PICKPOCKET 17, ISOFORM A"/>
    <property type="match status" value="1"/>
</dbReference>
<evidence type="ECO:0000256" key="13">
    <source>
        <dbReference type="SAM" id="Phobius"/>
    </source>
</evidence>
<dbReference type="GO" id="GO:0005886">
    <property type="term" value="C:plasma membrane"/>
    <property type="evidence" value="ECO:0007669"/>
    <property type="project" value="TreeGrafter"/>
</dbReference>
<evidence type="ECO:0000256" key="9">
    <source>
        <dbReference type="ARBA" id="ARBA00023201"/>
    </source>
</evidence>
<dbReference type="GO" id="GO:0015280">
    <property type="term" value="F:ligand-gated sodium channel activity"/>
    <property type="evidence" value="ECO:0007669"/>
    <property type="project" value="TreeGrafter"/>
</dbReference>
<feature type="region of interest" description="Disordered" evidence="12">
    <location>
        <begin position="600"/>
        <end position="645"/>
    </location>
</feature>
<keyword evidence="6" id="KW-0915">Sodium</keyword>
<keyword evidence="4 11" id="KW-0812">Transmembrane</keyword>
<keyword evidence="3 11" id="KW-0894">Sodium channel</keyword>
<dbReference type="WBParaSite" id="TREG1_29100.1">
    <property type="protein sequence ID" value="TREG1_29100.1"/>
    <property type="gene ID" value="TREG1_29100"/>
</dbReference>
<accession>A0AA85JFZ1</accession>
<dbReference type="Pfam" id="PF00858">
    <property type="entry name" value="ASC"/>
    <property type="match status" value="1"/>
</dbReference>
<evidence type="ECO:0000256" key="11">
    <source>
        <dbReference type="RuleBase" id="RU000679"/>
    </source>
</evidence>
<dbReference type="PANTHER" id="PTHR11690">
    <property type="entry name" value="AMILORIDE-SENSITIVE SODIUM CHANNEL-RELATED"/>
    <property type="match status" value="1"/>
</dbReference>
<evidence type="ECO:0000256" key="7">
    <source>
        <dbReference type="ARBA" id="ARBA00023065"/>
    </source>
</evidence>
<name>A0AA85JFZ1_TRIRE</name>
<keyword evidence="10 11" id="KW-0407">Ion channel</keyword>
<feature type="compositionally biased region" description="Polar residues" evidence="12">
    <location>
        <begin position="17"/>
        <end position="50"/>
    </location>
</feature>
<organism evidence="14 15">
    <name type="scientific">Trichobilharzia regenti</name>
    <name type="common">Nasal bird schistosome</name>
    <dbReference type="NCBI Taxonomy" id="157069"/>
    <lineage>
        <taxon>Eukaryota</taxon>
        <taxon>Metazoa</taxon>
        <taxon>Spiralia</taxon>
        <taxon>Lophotrochozoa</taxon>
        <taxon>Platyhelminthes</taxon>
        <taxon>Trematoda</taxon>
        <taxon>Digenea</taxon>
        <taxon>Strigeidida</taxon>
        <taxon>Schistosomatoidea</taxon>
        <taxon>Schistosomatidae</taxon>
        <taxon>Trichobilharzia</taxon>
    </lineage>
</organism>
<evidence type="ECO:0000256" key="5">
    <source>
        <dbReference type="ARBA" id="ARBA00022989"/>
    </source>
</evidence>
<keyword evidence="5 13" id="KW-1133">Transmembrane helix</keyword>
<dbReference type="Gene3D" id="2.60.470.10">
    <property type="entry name" value="Acid-sensing ion channels like domains"/>
    <property type="match status" value="1"/>
</dbReference>
<evidence type="ECO:0000256" key="4">
    <source>
        <dbReference type="ARBA" id="ARBA00022692"/>
    </source>
</evidence>
<dbReference type="InterPro" id="IPR001873">
    <property type="entry name" value="ENaC"/>
</dbReference>
<comment type="similarity">
    <text evidence="11">Belongs to the amiloride-sensitive sodium channel (TC 1.A.6) family.</text>
</comment>
<feature type="compositionally biased region" description="Basic and acidic residues" evidence="12">
    <location>
        <begin position="623"/>
        <end position="638"/>
    </location>
</feature>
<evidence type="ECO:0000256" key="6">
    <source>
        <dbReference type="ARBA" id="ARBA00023053"/>
    </source>
</evidence>
<evidence type="ECO:0000313" key="14">
    <source>
        <dbReference type="Proteomes" id="UP000050795"/>
    </source>
</evidence>
<reference evidence="14" key="1">
    <citation type="submission" date="2022-06" db="EMBL/GenBank/DDBJ databases">
        <authorList>
            <person name="Berger JAMES D."/>
            <person name="Berger JAMES D."/>
        </authorList>
    </citation>
    <scope>NUCLEOTIDE SEQUENCE [LARGE SCALE GENOMIC DNA]</scope>
</reference>
<keyword evidence="8 13" id="KW-0472">Membrane</keyword>
<comment type="subcellular location">
    <subcellularLocation>
        <location evidence="1">Membrane</location>
        <topology evidence="1">Multi-pass membrane protein</topology>
    </subcellularLocation>
</comment>
<dbReference type="Proteomes" id="UP000050795">
    <property type="component" value="Unassembled WGS sequence"/>
</dbReference>
<feature type="compositionally biased region" description="Low complexity" evidence="12">
    <location>
        <begin position="606"/>
        <end position="618"/>
    </location>
</feature>
<keyword evidence="2 11" id="KW-0813">Transport</keyword>
<keyword evidence="14" id="KW-1185">Reference proteome</keyword>
<evidence type="ECO:0000313" key="15">
    <source>
        <dbReference type="WBParaSite" id="TREG1_29100.1"/>
    </source>
</evidence>
<evidence type="ECO:0000256" key="8">
    <source>
        <dbReference type="ARBA" id="ARBA00023136"/>
    </source>
</evidence>
<keyword evidence="9 11" id="KW-0739">Sodium transport</keyword>
<evidence type="ECO:0000256" key="10">
    <source>
        <dbReference type="ARBA" id="ARBA00023303"/>
    </source>
</evidence>
<proteinExistence type="inferred from homology"/>
<evidence type="ECO:0000256" key="2">
    <source>
        <dbReference type="ARBA" id="ARBA00022448"/>
    </source>
</evidence>
<feature type="region of interest" description="Disordered" evidence="12">
    <location>
        <begin position="1"/>
        <end position="51"/>
    </location>
</feature>
<dbReference type="PRINTS" id="PR01078">
    <property type="entry name" value="AMINACHANNEL"/>
</dbReference>
<reference evidence="15" key="2">
    <citation type="submission" date="2023-11" db="UniProtKB">
        <authorList>
            <consortium name="WormBaseParasite"/>
        </authorList>
    </citation>
    <scope>IDENTIFICATION</scope>
</reference>
<keyword evidence="7 11" id="KW-0406">Ion transport</keyword>
<evidence type="ECO:0000256" key="12">
    <source>
        <dbReference type="SAM" id="MobiDB-lite"/>
    </source>
</evidence>
<protein>
    <recommendedName>
        <fullName evidence="16">FMRFamide-activated amiloride-sensitive sodium channel</fullName>
    </recommendedName>
</protein>
<evidence type="ECO:0008006" key="16">
    <source>
        <dbReference type="Google" id="ProtNLM"/>
    </source>
</evidence>
<feature type="transmembrane region" description="Helical" evidence="13">
    <location>
        <begin position="85"/>
        <end position="106"/>
    </location>
</feature>
<dbReference type="AlphaFoldDB" id="A0AA85JFZ1"/>
<sequence>MIRFEGDNNNNNNNNNSTTLSVVSEDNQPSPTEKLTKNNASSNITQFKQSPQRRRQTISILEIICDTFSIRGVARMRRGPPFLRGLWFCFVLIMTIGLLLTTYLLVQDYLIYDVSENINVIYDTRSPFPALTICHHHPFSQNAYQLWRNGQVMSPSVFNRNMRNLTHQFLLENDISTAEALYQYDSMSIYYQNLRVIDAYNLGHDTTAFLNCMRRVNHTIEIEDNCLNMEGFQIRKFSHHTYFNCHTFEPKTKMEAEDTDIIALIVSLGKDLNYYNQEQAFLTDLFEMAKGLRVVVHEPGTYPDLEREGLHVEPGKLNEINYKPVLWKLLDTPQRPCRQEHIDRDPELARITDHTLAESLNSDYAYAYHDLNVSYRYTQPQCILFHQQEDIIKECGCQYIYHPRPQFPSPDLPYCGSIMENGINVMVLSERVQCLTSGPLKATVRQHYERTICLPRCQYYTYESTISVTTWRAVDWQLHWLRQLNRAFKSMQHEAKQHGEEWNITNSYGFQRWKEYYEQDNLTNISSNAINDLNLKGDNFAYVVLKRRARDVRVSQQKLVLSISVLLSRIGGLCSLSIGLTAAFVVELIEFAYRLSTMERTDSRTSHNNNNSSNNKNHTGINEPDKANSMHPVNEGRNETYMTSV</sequence>
<evidence type="ECO:0000256" key="1">
    <source>
        <dbReference type="ARBA" id="ARBA00004141"/>
    </source>
</evidence>